<proteinExistence type="inferred from homology"/>
<gene>
    <name evidence="4" type="ORF">CAT59_07955</name>
</gene>
<dbReference type="PANTHER" id="PTHR48081:SF30">
    <property type="entry name" value="ACETYL-HYDROLASE LIPR-RELATED"/>
    <property type="match status" value="1"/>
</dbReference>
<evidence type="ECO:0000256" key="2">
    <source>
        <dbReference type="ARBA" id="ARBA00022801"/>
    </source>
</evidence>
<sequence>MKQLLAWTIRTTLRPALSPKTPLKLQRFCSDAASAIVLGPRGYKTKKQIIAQVPTVHIQPKTTQSGRGILYLHGGGYVVGSSKSHTKLAAQIGHAAQAQVWLPEYRLAPEHPSPAALEDVIAVYKALLAQGQNPKKLMIAGDSAGGGLSLSTAIALRDAGLPLPAALVLLSPWVDLSLSGSTMKTHATQDAMLSKDWLAWCANNYCGEKSVTDPTCSPLYADLTGLPPILIHVGTEEVLLDDAKRLAEQAKKYDISTNLRVYDKVGHVFQFHARILKESDDSIERIGQFIDKHMQSI</sequence>
<comment type="similarity">
    <text evidence="1">Belongs to the 'GDXG' lipolytic enzyme family.</text>
</comment>
<evidence type="ECO:0000313" key="4">
    <source>
        <dbReference type="EMBL" id="OTU28476.1"/>
    </source>
</evidence>
<dbReference type="InterPro" id="IPR013094">
    <property type="entry name" value="AB_hydrolase_3"/>
</dbReference>
<evidence type="ECO:0000259" key="3">
    <source>
        <dbReference type="Pfam" id="PF07859"/>
    </source>
</evidence>
<dbReference type="PANTHER" id="PTHR48081">
    <property type="entry name" value="AB HYDROLASE SUPERFAMILY PROTEIN C4A8.06C"/>
    <property type="match status" value="1"/>
</dbReference>
<dbReference type="Proteomes" id="UP000195162">
    <property type="component" value="Unassembled WGS sequence"/>
</dbReference>
<feature type="domain" description="Alpha/beta hydrolase fold-3" evidence="3">
    <location>
        <begin position="69"/>
        <end position="270"/>
    </location>
</feature>
<dbReference type="SUPFAM" id="SSF53474">
    <property type="entry name" value="alpha/beta-Hydrolases"/>
    <property type="match status" value="1"/>
</dbReference>
<dbReference type="EMBL" id="NGIR01000023">
    <property type="protein sequence ID" value="OTU28476.1"/>
    <property type="molecule type" value="Genomic_DNA"/>
</dbReference>
<dbReference type="Pfam" id="PF07859">
    <property type="entry name" value="Abhydrolase_3"/>
    <property type="match status" value="1"/>
</dbReference>
<comment type="caution">
    <text evidence="4">The sequence shown here is derived from an EMBL/GenBank/DDBJ whole genome shotgun (WGS) entry which is preliminary data.</text>
</comment>
<dbReference type="InterPro" id="IPR050300">
    <property type="entry name" value="GDXG_lipolytic_enzyme"/>
</dbReference>
<dbReference type="Gene3D" id="3.40.50.1820">
    <property type="entry name" value="alpha/beta hydrolase"/>
    <property type="match status" value="1"/>
</dbReference>
<dbReference type="PROSITE" id="PS01173">
    <property type="entry name" value="LIPASE_GDXG_HIS"/>
    <property type="match status" value="1"/>
</dbReference>
<reference evidence="4 5" key="1">
    <citation type="submission" date="2017-05" db="EMBL/GenBank/DDBJ databases">
        <authorList>
            <person name="Song R."/>
            <person name="Chenine A.L."/>
            <person name="Ruprecht R.M."/>
        </authorList>
    </citation>
    <scope>NUCLEOTIDE SEQUENCE [LARGE SCALE GENOMIC DNA]</scope>
    <source>
        <strain evidence="4 5">ARLG1955</strain>
    </source>
</reference>
<name>A0A242U622_ACIPI</name>
<protein>
    <submittedName>
        <fullName evidence="4">Acetylesterase</fullName>
    </submittedName>
</protein>
<dbReference type="RefSeq" id="WP_032054809.1">
    <property type="nucleotide sequence ID" value="NZ_JADVOL010000002.1"/>
</dbReference>
<dbReference type="InterPro" id="IPR029058">
    <property type="entry name" value="AB_hydrolase_fold"/>
</dbReference>
<dbReference type="AlphaFoldDB" id="A0A242U622"/>
<organism evidence="4 5">
    <name type="scientific">Acinetobacter pittii</name>
    <name type="common">Acinetobacter genomosp. 3</name>
    <dbReference type="NCBI Taxonomy" id="48296"/>
    <lineage>
        <taxon>Bacteria</taxon>
        <taxon>Pseudomonadati</taxon>
        <taxon>Pseudomonadota</taxon>
        <taxon>Gammaproteobacteria</taxon>
        <taxon>Moraxellales</taxon>
        <taxon>Moraxellaceae</taxon>
        <taxon>Acinetobacter</taxon>
        <taxon>Acinetobacter calcoaceticus/baumannii complex</taxon>
    </lineage>
</organism>
<dbReference type="InterPro" id="IPR002168">
    <property type="entry name" value="Lipase_GDXG_HIS_AS"/>
</dbReference>
<dbReference type="GO" id="GO:0004806">
    <property type="term" value="F:triacylglycerol lipase activity"/>
    <property type="evidence" value="ECO:0007669"/>
    <property type="project" value="TreeGrafter"/>
</dbReference>
<evidence type="ECO:0000313" key="5">
    <source>
        <dbReference type="Proteomes" id="UP000195162"/>
    </source>
</evidence>
<evidence type="ECO:0000256" key="1">
    <source>
        <dbReference type="ARBA" id="ARBA00010515"/>
    </source>
</evidence>
<accession>A0A242U622</accession>
<keyword evidence="2" id="KW-0378">Hydrolase</keyword>